<organism evidence="2 3">
    <name type="scientific">Leptolyngbya cf. ectocarpi LEGE 11479</name>
    <dbReference type="NCBI Taxonomy" id="1828722"/>
    <lineage>
        <taxon>Bacteria</taxon>
        <taxon>Bacillati</taxon>
        <taxon>Cyanobacteriota</taxon>
        <taxon>Cyanophyceae</taxon>
        <taxon>Leptolyngbyales</taxon>
        <taxon>Leptolyngbyaceae</taxon>
        <taxon>Leptolyngbya group</taxon>
        <taxon>Leptolyngbya</taxon>
    </lineage>
</organism>
<dbReference type="PROSITE" id="PS51257">
    <property type="entry name" value="PROKAR_LIPOPROTEIN"/>
    <property type="match status" value="1"/>
</dbReference>
<feature type="region of interest" description="Disordered" evidence="1">
    <location>
        <begin position="92"/>
        <end position="120"/>
    </location>
</feature>
<name>A0A929FAW5_LEPEC</name>
<proteinExistence type="predicted"/>
<evidence type="ECO:0000313" key="3">
    <source>
        <dbReference type="Proteomes" id="UP000615026"/>
    </source>
</evidence>
<dbReference type="RefSeq" id="WP_193994176.1">
    <property type="nucleotide sequence ID" value="NZ_JADEXP010000150.1"/>
</dbReference>
<comment type="caution">
    <text evidence="2">The sequence shown here is derived from an EMBL/GenBank/DDBJ whole genome shotgun (WGS) entry which is preliminary data.</text>
</comment>
<accession>A0A929FAW5</accession>
<gene>
    <name evidence="2" type="ORF">IQ260_16375</name>
</gene>
<reference evidence="2" key="1">
    <citation type="submission" date="2020-10" db="EMBL/GenBank/DDBJ databases">
        <authorList>
            <person name="Castelo-Branco R."/>
            <person name="Eusebio N."/>
            <person name="Adriana R."/>
            <person name="Vieira A."/>
            <person name="Brugerolle De Fraissinette N."/>
            <person name="Rezende De Castro R."/>
            <person name="Schneider M.P."/>
            <person name="Vasconcelos V."/>
            <person name="Leao P.N."/>
        </authorList>
    </citation>
    <scope>NUCLEOTIDE SEQUENCE</scope>
    <source>
        <strain evidence="2">LEGE 11479</strain>
    </source>
</reference>
<evidence type="ECO:0000256" key="1">
    <source>
        <dbReference type="SAM" id="MobiDB-lite"/>
    </source>
</evidence>
<dbReference type="Proteomes" id="UP000615026">
    <property type="component" value="Unassembled WGS sequence"/>
</dbReference>
<feature type="compositionally biased region" description="Polar residues" evidence="1">
    <location>
        <begin position="109"/>
        <end position="120"/>
    </location>
</feature>
<dbReference type="AlphaFoldDB" id="A0A929FAW5"/>
<keyword evidence="3" id="KW-1185">Reference proteome</keyword>
<dbReference type="EMBL" id="JADEXP010000150">
    <property type="protein sequence ID" value="MBE9068228.1"/>
    <property type="molecule type" value="Genomic_DNA"/>
</dbReference>
<protein>
    <submittedName>
        <fullName evidence="2">Uncharacterized protein</fullName>
    </submittedName>
</protein>
<evidence type="ECO:0000313" key="2">
    <source>
        <dbReference type="EMBL" id="MBE9068228.1"/>
    </source>
</evidence>
<sequence length="120" mass="13217">MAPLKPPRNFRLHYVWLLLALSACGPKRPVIPDDIETIARGCYETLVTPERTPKLRPSESMEDGTFLILWSMTEFPNERGSCTVDGSGTVLLLTSNADETDANEPPSADTEQPSADKTPE</sequence>